<keyword evidence="3 8" id="KW-0812">Transmembrane</keyword>
<evidence type="ECO:0000313" key="10">
    <source>
        <dbReference type="RefSeq" id="XP_064073221.1"/>
    </source>
</evidence>
<feature type="transmembrane region" description="Helical" evidence="8">
    <location>
        <begin position="377"/>
        <end position="400"/>
    </location>
</feature>
<feature type="transmembrane region" description="Helical" evidence="8">
    <location>
        <begin position="192"/>
        <end position="212"/>
    </location>
</feature>
<keyword evidence="6" id="KW-0675">Receptor</keyword>
<gene>
    <name evidence="10" type="primary">LOC113399627</name>
</gene>
<evidence type="ECO:0000256" key="1">
    <source>
        <dbReference type="ARBA" id="ARBA00004651"/>
    </source>
</evidence>
<reference evidence="10" key="1">
    <citation type="submission" date="2025-08" db="UniProtKB">
        <authorList>
            <consortium name="RefSeq"/>
        </authorList>
    </citation>
    <scope>IDENTIFICATION</scope>
    <source>
        <tissue evidence="10">Whole body</tissue>
    </source>
</reference>
<dbReference type="RefSeq" id="XP_064073221.1">
    <property type="nucleotide sequence ID" value="XM_064217151.1"/>
</dbReference>
<dbReference type="GeneID" id="113399627"/>
<evidence type="ECO:0000256" key="5">
    <source>
        <dbReference type="ARBA" id="ARBA00023136"/>
    </source>
</evidence>
<keyword evidence="4 8" id="KW-1133">Transmembrane helix</keyword>
<dbReference type="Proteomes" id="UP001652626">
    <property type="component" value="Chromosome 15"/>
</dbReference>
<evidence type="ECO:0000256" key="7">
    <source>
        <dbReference type="ARBA" id="ARBA00023180"/>
    </source>
</evidence>
<dbReference type="PANTHER" id="PTHR42643:SF32">
    <property type="entry name" value="IONOTROPIC RECEPTOR 31A, ISOFORM C-RELATED"/>
    <property type="match status" value="1"/>
</dbReference>
<keyword evidence="2" id="KW-1003">Cell membrane</keyword>
<name>A0ABM4APJ4_VANTA</name>
<evidence type="ECO:0000256" key="3">
    <source>
        <dbReference type="ARBA" id="ARBA00022692"/>
    </source>
</evidence>
<dbReference type="InterPro" id="IPR052192">
    <property type="entry name" value="Insect_Ionotropic_Sensory_Rcpt"/>
</dbReference>
<organism evidence="9 10">
    <name type="scientific">Vanessa tameamea</name>
    <name type="common">Kamehameha butterfly</name>
    <dbReference type="NCBI Taxonomy" id="334116"/>
    <lineage>
        <taxon>Eukaryota</taxon>
        <taxon>Metazoa</taxon>
        <taxon>Ecdysozoa</taxon>
        <taxon>Arthropoda</taxon>
        <taxon>Hexapoda</taxon>
        <taxon>Insecta</taxon>
        <taxon>Pterygota</taxon>
        <taxon>Neoptera</taxon>
        <taxon>Endopterygota</taxon>
        <taxon>Lepidoptera</taxon>
        <taxon>Glossata</taxon>
        <taxon>Ditrysia</taxon>
        <taxon>Papilionoidea</taxon>
        <taxon>Nymphalidae</taxon>
        <taxon>Nymphalinae</taxon>
        <taxon>Vanessa</taxon>
    </lineage>
</organism>
<dbReference type="PANTHER" id="PTHR42643">
    <property type="entry name" value="IONOTROPIC RECEPTOR 20A-RELATED"/>
    <property type="match status" value="1"/>
</dbReference>
<keyword evidence="5 8" id="KW-0472">Membrane</keyword>
<accession>A0ABM4APJ4</accession>
<dbReference type="Gene3D" id="1.10.287.70">
    <property type="match status" value="1"/>
</dbReference>
<proteinExistence type="predicted"/>
<comment type="subcellular location">
    <subcellularLocation>
        <location evidence="1">Cell membrane</location>
        <topology evidence="1">Multi-pass membrane protein</topology>
    </subcellularLocation>
</comment>
<protein>
    <submittedName>
        <fullName evidence="10">Ionotropic receptor 75a-like</fullName>
    </submittedName>
</protein>
<evidence type="ECO:0000256" key="6">
    <source>
        <dbReference type="ARBA" id="ARBA00023170"/>
    </source>
</evidence>
<feature type="transmembrane region" description="Helical" evidence="8">
    <location>
        <begin position="132"/>
        <end position="150"/>
    </location>
</feature>
<sequence length="411" mass="48637">MKQINETFKVRALFPCEHVIRFESQYEHDYVWRQTAMGCMVLQILQGMFHFNVTYPKENYFNMTQEAKREAIGPRDNDSVDIYVKPMELQAHMLDNAYPIQAIFMWRFGFILRRHYDGIPHGFYSQPFTKPVWSCIYTMILLGSVTFYILSWWDHQMFGIELSFPLEVLLAFSAYCQHILPLQAMSCSRRIAYLTFILCAYVVHCFYTSNLLSHLVSDKDEAMNLQSIVDEDYQIVLLKDMNLITDKKKYEMALGKNLSIVWNKVQQLKILDVNSALKAVIDTKTALLSDYITLYPIWKRYFRRDEICQLVEIDLYSNVKYYFFTSKNFSYKEEFKIGTLRAKEVGLLVRFMVIDKYRPAACEQSNAHYNVQFEHTLIPIALLLVAYLMTLLILLGEIIYHSRNRLWPYIE</sequence>
<evidence type="ECO:0000313" key="9">
    <source>
        <dbReference type="Proteomes" id="UP001652626"/>
    </source>
</evidence>
<evidence type="ECO:0000256" key="8">
    <source>
        <dbReference type="SAM" id="Phobius"/>
    </source>
</evidence>
<keyword evidence="9" id="KW-1185">Reference proteome</keyword>
<evidence type="ECO:0000256" key="4">
    <source>
        <dbReference type="ARBA" id="ARBA00022989"/>
    </source>
</evidence>
<evidence type="ECO:0000256" key="2">
    <source>
        <dbReference type="ARBA" id="ARBA00022475"/>
    </source>
</evidence>
<keyword evidence="7" id="KW-0325">Glycoprotein</keyword>